<sequence>MLNNALVKGWVRHRRYKPKKHQFEYNMTWTLLDLDKVEEQFEKSELWSIERANIISYRQADFHQSDNDKSYRRTPPEVTKQNIIHSIKKEKGKDFNGRIFMMAHLRNYGYNFNSVCFYYCYDQSDNLQFIVSEITNTPWGERHSYIFDCEADNSSKRRSLMQFKFNKQFHVSPFIKMDMHYRWTFMVAPDSLRVHMVIYSAQGEKYFDTTFTAKLLPLNKKAMRDYAFKHALQPQKMSFLIYWQALKLWLKRFKVYDHPKHH</sequence>
<reference evidence="1 2" key="1">
    <citation type="submission" date="2018-05" db="EMBL/GenBank/DDBJ databases">
        <title>Kangiella spongicola genome sequence.</title>
        <authorList>
            <person name="Maclea K.S."/>
            <person name="Goen A.E."/>
            <person name="Kelley C."/>
            <person name="Underriner A."/>
            <person name="Silverwood T."/>
            <person name="Trachtenberg A.M."/>
        </authorList>
    </citation>
    <scope>NUCLEOTIDE SEQUENCE [LARGE SCALE GENOMIC DNA]</scope>
    <source>
        <strain evidence="1 2">ATCC BAA-2076</strain>
    </source>
</reference>
<comment type="caution">
    <text evidence="1">The sequence shown here is derived from an EMBL/GenBank/DDBJ whole genome shotgun (WGS) entry which is preliminary data.</text>
</comment>
<keyword evidence="2" id="KW-1185">Reference proteome</keyword>
<protein>
    <submittedName>
        <fullName evidence="1">DUF1365 domain-containing protein</fullName>
    </submittedName>
</protein>
<evidence type="ECO:0000313" key="1">
    <source>
        <dbReference type="EMBL" id="PXF64090.1"/>
    </source>
</evidence>
<accession>A0A318D4C1</accession>
<gene>
    <name evidence="1" type="ORF">DL796_02825</name>
</gene>
<dbReference type="Proteomes" id="UP000247689">
    <property type="component" value="Unassembled WGS sequence"/>
</dbReference>
<proteinExistence type="predicted"/>
<dbReference type="RefSeq" id="WP_110199767.1">
    <property type="nucleotide sequence ID" value="NZ_QICH01000001.1"/>
</dbReference>
<dbReference type="PANTHER" id="PTHR33973:SF4">
    <property type="entry name" value="OS07G0153300 PROTEIN"/>
    <property type="match status" value="1"/>
</dbReference>
<name>A0A318D4C1_9GAMM</name>
<dbReference type="OrthoDB" id="9778801at2"/>
<evidence type="ECO:0000313" key="2">
    <source>
        <dbReference type="Proteomes" id="UP000247689"/>
    </source>
</evidence>
<dbReference type="PANTHER" id="PTHR33973">
    <property type="entry name" value="OS07G0153300 PROTEIN"/>
    <property type="match status" value="1"/>
</dbReference>
<dbReference type="AlphaFoldDB" id="A0A318D4C1"/>
<dbReference type="InterPro" id="IPR010775">
    <property type="entry name" value="DUF1365"/>
</dbReference>
<organism evidence="1 2">
    <name type="scientific">Kangiella spongicola</name>
    <dbReference type="NCBI Taxonomy" id="796379"/>
    <lineage>
        <taxon>Bacteria</taxon>
        <taxon>Pseudomonadati</taxon>
        <taxon>Pseudomonadota</taxon>
        <taxon>Gammaproteobacteria</taxon>
        <taxon>Kangiellales</taxon>
        <taxon>Kangiellaceae</taxon>
        <taxon>Kangiella</taxon>
    </lineage>
</organism>
<dbReference type="Pfam" id="PF07103">
    <property type="entry name" value="DUF1365"/>
    <property type="match status" value="1"/>
</dbReference>
<dbReference type="EMBL" id="QICH01000001">
    <property type="protein sequence ID" value="PXF64090.1"/>
    <property type="molecule type" value="Genomic_DNA"/>
</dbReference>